<protein>
    <submittedName>
        <fullName evidence="2">Uncharacterized protein</fullName>
    </submittedName>
</protein>
<sequence>MKTRIALAAYYFSIVILSALTVVIIIKLIFIPACSANNANCTADSWSIAGLAGTILGVSAAVLAIFGTLAVAGWWTLLDERVNSLVNSLFNTWKDDLNQRFDQVLSEQAQKVELTLVDFQNQFHTFQKEASTSMQGMSEVRSSMQHLVELTLDAVMLNPPQNIEAWALKTMTNFHLPEIAQKMVLSFLLSIDSIDGSEEDRGHARPGQPNTKVLYYWERASYWQKLLNDYPANGPVSPLLVGIPQPDVVDLQTEVNQKMALYRQKIALLKK</sequence>
<comment type="caution">
    <text evidence="2">The sequence shown here is derived from an EMBL/GenBank/DDBJ whole genome shotgun (WGS) entry which is preliminary data.</text>
</comment>
<organism evidence="2 3">
    <name type="scientific">Tengunoibacter tsumagoiensis</name>
    <dbReference type="NCBI Taxonomy" id="2014871"/>
    <lineage>
        <taxon>Bacteria</taxon>
        <taxon>Bacillati</taxon>
        <taxon>Chloroflexota</taxon>
        <taxon>Ktedonobacteria</taxon>
        <taxon>Ktedonobacterales</taxon>
        <taxon>Dictyobacteraceae</taxon>
        <taxon>Tengunoibacter</taxon>
    </lineage>
</organism>
<name>A0A402A9Q9_9CHLR</name>
<dbReference type="AlphaFoldDB" id="A0A402A9Q9"/>
<dbReference type="RefSeq" id="WP_126583238.1">
    <property type="nucleotide sequence ID" value="NZ_BIFR01000002.1"/>
</dbReference>
<dbReference type="EMBL" id="BIFR01000002">
    <property type="protein sequence ID" value="GCE15828.1"/>
    <property type="molecule type" value="Genomic_DNA"/>
</dbReference>
<evidence type="ECO:0000256" key="1">
    <source>
        <dbReference type="SAM" id="Phobius"/>
    </source>
</evidence>
<evidence type="ECO:0000313" key="3">
    <source>
        <dbReference type="Proteomes" id="UP000287352"/>
    </source>
</evidence>
<evidence type="ECO:0000313" key="2">
    <source>
        <dbReference type="EMBL" id="GCE15828.1"/>
    </source>
</evidence>
<keyword evidence="3" id="KW-1185">Reference proteome</keyword>
<feature type="transmembrane region" description="Helical" evidence="1">
    <location>
        <begin position="7"/>
        <end position="31"/>
    </location>
</feature>
<dbReference type="Proteomes" id="UP000287352">
    <property type="component" value="Unassembled WGS sequence"/>
</dbReference>
<keyword evidence="1" id="KW-0812">Transmembrane</keyword>
<feature type="transmembrane region" description="Helical" evidence="1">
    <location>
        <begin position="51"/>
        <end position="75"/>
    </location>
</feature>
<proteinExistence type="predicted"/>
<accession>A0A402A9Q9</accession>
<reference evidence="3" key="1">
    <citation type="submission" date="2018-12" db="EMBL/GenBank/DDBJ databases">
        <title>Tengunoibacter tsumagoiensis gen. nov., sp. nov., Dictyobacter kobayashii sp. nov., D. alpinus sp. nov., and D. joshuensis sp. nov. and description of Dictyobacteraceae fam. nov. within the order Ktedonobacterales isolated from Tengu-no-mugimeshi.</title>
        <authorList>
            <person name="Wang C.M."/>
            <person name="Zheng Y."/>
            <person name="Sakai Y."/>
            <person name="Toyoda A."/>
            <person name="Minakuchi Y."/>
            <person name="Abe K."/>
            <person name="Yokota A."/>
            <person name="Yabe S."/>
        </authorList>
    </citation>
    <scope>NUCLEOTIDE SEQUENCE [LARGE SCALE GENOMIC DNA]</scope>
    <source>
        <strain evidence="3">Uno3</strain>
    </source>
</reference>
<keyword evidence="1" id="KW-0472">Membrane</keyword>
<keyword evidence="1" id="KW-1133">Transmembrane helix</keyword>
<gene>
    <name evidence="2" type="ORF">KTT_56870</name>
</gene>